<keyword evidence="1" id="KW-1133">Transmembrane helix</keyword>
<accession>A9WQF9</accession>
<feature type="transmembrane region" description="Helical" evidence="1">
    <location>
        <begin position="94"/>
        <end position="111"/>
    </location>
</feature>
<name>A9WQF9_RENSM</name>
<evidence type="ECO:0000313" key="2">
    <source>
        <dbReference type="EMBL" id="ABY22609.1"/>
    </source>
</evidence>
<evidence type="ECO:0000313" key="3">
    <source>
        <dbReference type="Proteomes" id="UP000002007"/>
    </source>
</evidence>
<keyword evidence="3" id="KW-1185">Reference proteome</keyword>
<keyword evidence="1" id="KW-0472">Membrane</keyword>
<keyword evidence="1" id="KW-0812">Transmembrane</keyword>
<dbReference type="KEGG" id="rsa:RSal33209_0866"/>
<sequence>MHLAVLSRGTLMSKNATAPVGLHRLTLKFGIATFGIATLSMLTANLVPVMIIALEATGFSLSAAGILMTASLLATAFSCIVTSRLSLGAKRRPVAALGLLIGGLGFLLVALNPVSWLVGFGLIVGGIGTGAASGAALAALRDLERAAGLSSLTNRILAAAILAVIPLVGIQMLTAFGFLSALCFLGIFAACWLPVARIETAGDHLTRRG</sequence>
<dbReference type="HOGENOM" id="CLU_1314559_0_0_11"/>
<dbReference type="SUPFAM" id="SSF103473">
    <property type="entry name" value="MFS general substrate transporter"/>
    <property type="match status" value="1"/>
</dbReference>
<feature type="transmembrane region" description="Helical" evidence="1">
    <location>
        <begin position="117"/>
        <end position="140"/>
    </location>
</feature>
<feature type="transmembrane region" description="Helical" evidence="1">
    <location>
        <begin position="59"/>
        <end position="82"/>
    </location>
</feature>
<feature type="transmembrane region" description="Helical" evidence="1">
    <location>
        <begin position="29"/>
        <end position="53"/>
    </location>
</feature>
<dbReference type="STRING" id="288705.RSal33209_0866"/>
<organism evidence="2 3">
    <name type="scientific">Renibacterium salmoninarum (strain ATCC 33209 / DSM 20767 / JCM 11484 / NBRC 15589 / NCIMB 2235)</name>
    <dbReference type="NCBI Taxonomy" id="288705"/>
    <lineage>
        <taxon>Bacteria</taxon>
        <taxon>Bacillati</taxon>
        <taxon>Actinomycetota</taxon>
        <taxon>Actinomycetes</taxon>
        <taxon>Micrococcales</taxon>
        <taxon>Micrococcaceae</taxon>
        <taxon>Renibacterium</taxon>
    </lineage>
</organism>
<feature type="transmembrane region" description="Helical" evidence="1">
    <location>
        <begin position="152"/>
        <end position="170"/>
    </location>
</feature>
<dbReference type="InterPro" id="IPR036259">
    <property type="entry name" value="MFS_trans_sf"/>
</dbReference>
<dbReference type="Proteomes" id="UP000002007">
    <property type="component" value="Chromosome"/>
</dbReference>
<dbReference type="Gene3D" id="1.20.1250.20">
    <property type="entry name" value="MFS general substrate transporter like domains"/>
    <property type="match status" value="1"/>
</dbReference>
<dbReference type="EMBL" id="CP000910">
    <property type="protein sequence ID" value="ABY22609.1"/>
    <property type="molecule type" value="Genomic_DNA"/>
</dbReference>
<evidence type="ECO:0000256" key="1">
    <source>
        <dbReference type="SAM" id="Phobius"/>
    </source>
</evidence>
<protein>
    <submittedName>
        <fullName evidence="2">Hypothetical membrane protein</fullName>
    </submittedName>
</protein>
<gene>
    <name evidence="2" type="ordered locus">RSal33209_0866</name>
</gene>
<feature type="transmembrane region" description="Helical" evidence="1">
    <location>
        <begin position="176"/>
        <end position="198"/>
    </location>
</feature>
<dbReference type="AlphaFoldDB" id="A9WQF9"/>
<proteinExistence type="predicted"/>
<reference evidence="3" key="1">
    <citation type="journal article" date="2008" name="J. Bacteriol.">
        <title>Genome sequence of the fish pathogen Renibacterium salmoninarum suggests reductive evolution away from an environmental Arthrobacter ancestor.</title>
        <authorList>
            <person name="Wiens G.D."/>
            <person name="Rockey D.D."/>
            <person name="Wu Z."/>
            <person name="Chang J."/>
            <person name="Levy R."/>
            <person name="Crane S."/>
            <person name="Chen D.S."/>
            <person name="Capri G.R."/>
            <person name="Burnett J.R."/>
            <person name="Sudheesh P.S."/>
            <person name="Schipma M.J."/>
            <person name="Burd H."/>
            <person name="Bhattacharyya A."/>
            <person name="Rhodes L.D."/>
            <person name="Kaul R."/>
            <person name="Strom M.S."/>
        </authorList>
    </citation>
    <scope>NUCLEOTIDE SEQUENCE [LARGE SCALE GENOMIC DNA]</scope>
    <source>
        <strain evidence="3">ATCC 33209 / DSM 20767 / JCM 11484 / NBRC 15589 / NCIMB 2235</strain>
    </source>
</reference>